<comment type="caution">
    <text evidence="1">The sequence shown here is derived from an EMBL/GenBank/DDBJ whole genome shotgun (WGS) entry which is preliminary data.</text>
</comment>
<protein>
    <submittedName>
        <fullName evidence="1">Amino acid synthesis family protein</fullName>
    </submittedName>
</protein>
<organism evidence="1 2">
    <name type="scientific">Lawsonibacter faecis</name>
    <dbReference type="NCBI Taxonomy" id="2763052"/>
    <lineage>
        <taxon>Bacteria</taxon>
        <taxon>Bacillati</taxon>
        <taxon>Bacillota</taxon>
        <taxon>Clostridia</taxon>
        <taxon>Eubacteriales</taxon>
        <taxon>Oscillospiraceae</taxon>
        <taxon>Lawsonibacter</taxon>
    </lineage>
</organism>
<dbReference type="Pfam" id="PF06684">
    <property type="entry name" value="AA_synth"/>
    <property type="match status" value="1"/>
</dbReference>
<dbReference type="Proteomes" id="UP000607645">
    <property type="component" value="Unassembled WGS sequence"/>
</dbReference>
<dbReference type="InterPro" id="IPR009569">
    <property type="entry name" value="AA_synth_put"/>
</dbReference>
<proteinExistence type="predicted"/>
<dbReference type="EMBL" id="JACOPQ010000003">
    <property type="protein sequence ID" value="MBC5736377.1"/>
    <property type="molecule type" value="Genomic_DNA"/>
</dbReference>
<sequence length="190" mass="20343">MDIRKIVTIRERSFMEGGVHLQRQVGKIAVMAVVRDPHPGTYVEDVQAYIDFGHELGCRLTGIAVEEFGREQIESFGKGAVVGADCELEHGAAMNHVRFGNAIRTTLGYPCKTIIPSTITRGGPGAVLTVPLVHREANLVRSHFDAMTVQIPDAPAGDEIVVVAAFGCGGRPLSRLGGLSKDDIVGDGIR</sequence>
<keyword evidence="2" id="KW-1185">Reference proteome</keyword>
<dbReference type="InterPro" id="IPR035936">
    <property type="entry name" value="BB2672"/>
</dbReference>
<gene>
    <name evidence="1" type="ORF">H8S62_05060</name>
</gene>
<dbReference type="Gene3D" id="3.30.1330.110">
    <property type="entry name" value="BB2672"/>
    <property type="match status" value="1"/>
</dbReference>
<dbReference type="AlphaFoldDB" id="A0A8J6JJF3"/>
<dbReference type="RefSeq" id="WP_173023490.1">
    <property type="nucleotide sequence ID" value="NZ_JACOPQ010000003.1"/>
</dbReference>
<evidence type="ECO:0000313" key="1">
    <source>
        <dbReference type="EMBL" id="MBC5736377.1"/>
    </source>
</evidence>
<evidence type="ECO:0000313" key="2">
    <source>
        <dbReference type="Proteomes" id="UP000607645"/>
    </source>
</evidence>
<name>A0A8J6JJF3_9FIRM</name>
<reference evidence="1" key="1">
    <citation type="submission" date="2020-08" db="EMBL/GenBank/DDBJ databases">
        <title>Genome public.</title>
        <authorList>
            <person name="Liu C."/>
            <person name="Sun Q."/>
        </authorList>
    </citation>
    <scope>NUCLEOTIDE SEQUENCE</scope>
    <source>
        <strain evidence="1">NSJ-52</strain>
    </source>
</reference>
<dbReference type="SUPFAM" id="SSF160519">
    <property type="entry name" value="BB2672-like"/>
    <property type="match status" value="1"/>
</dbReference>
<accession>A0A8J6JJF3</accession>